<keyword evidence="3" id="KW-1185">Reference proteome</keyword>
<name>A0A4S4K9J3_9APHY</name>
<evidence type="ECO:0000313" key="2">
    <source>
        <dbReference type="EMBL" id="THG94601.1"/>
    </source>
</evidence>
<dbReference type="AlphaFoldDB" id="A0A4S4K9J3"/>
<proteinExistence type="predicted"/>
<reference evidence="2 3" key="1">
    <citation type="submission" date="2019-02" db="EMBL/GenBank/DDBJ databases">
        <title>Genome sequencing of the rare red list fungi Phlebia centrifuga.</title>
        <authorList>
            <person name="Buettner E."/>
            <person name="Kellner H."/>
        </authorList>
    </citation>
    <scope>NUCLEOTIDE SEQUENCE [LARGE SCALE GENOMIC DNA]</scope>
    <source>
        <strain evidence="2 3">DSM 108282</strain>
    </source>
</reference>
<gene>
    <name evidence="2" type="ORF">EW026_g6906</name>
</gene>
<protein>
    <submittedName>
        <fullName evidence="2">Uncharacterized protein</fullName>
    </submittedName>
</protein>
<comment type="caution">
    <text evidence="2">The sequence shown here is derived from an EMBL/GenBank/DDBJ whole genome shotgun (WGS) entry which is preliminary data.</text>
</comment>
<sequence>MVEDVSDKILLLPNLHELSFGDESAGPQQFCYAGGLRDPPTNMLPEVNDEDKEEGGAEEESDPELDV</sequence>
<dbReference type="Proteomes" id="UP000309038">
    <property type="component" value="Unassembled WGS sequence"/>
</dbReference>
<feature type="region of interest" description="Disordered" evidence="1">
    <location>
        <begin position="30"/>
        <end position="67"/>
    </location>
</feature>
<dbReference type="EMBL" id="SGPJ01000423">
    <property type="protein sequence ID" value="THG94601.1"/>
    <property type="molecule type" value="Genomic_DNA"/>
</dbReference>
<accession>A0A4S4K9J3</accession>
<evidence type="ECO:0000256" key="1">
    <source>
        <dbReference type="SAM" id="MobiDB-lite"/>
    </source>
</evidence>
<evidence type="ECO:0000313" key="3">
    <source>
        <dbReference type="Proteomes" id="UP000309038"/>
    </source>
</evidence>
<feature type="compositionally biased region" description="Acidic residues" evidence="1">
    <location>
        <begin position="47"/>
        <end position="67"/>
    </location>
</feature>
<organism evidence="2 3">
    <name type="scientific">Hermanssonia centrifuga</name>
    <dbReference type="NCBI Taxonomy" id="98765"/>
    <lineage>
        <taxon>Eukaryota</taxon>
        <taxon>Fungi</taxon>
        <taxon>Dikarya</taxon>
        <taxon>Basidiomycota</taxon>
        <taxon>Agaricomycotina</taxon>
        <taxon>Agaricomycetes</taxon>
        <taxon>Polyporales</taxon>
        <taxon>Meruliaceae</taxon>
        <taxon>Hermanssonia</taxon>
    </lineage>
</organism>